<evidence type="ECO:0000313" key="3">
    <source>
        <dbReference type="Proteomes" id="UP001341281"/>
    </source>
</evidence>
<organism evidence="2 3">
    <name type="scientific">Paspalum notatum var. saurae</name>
    <dbReference type="NCBI Taxonomy" id="547442"/>
    <lineage>
        <taxon>Eukaryota</taxon>
        <taxon>Viridiplantae</taxon>
        <taxon>Streptophyta</taxon>
        <taxon>Embryophyta</taxon>
        <taxon>Tracheophyta</taxon>
        <taxon>Spermatophyta</taxon>
        <taxon>Magnoliopsida</taxon>
        <taxon>Liliopsida</taxon>
        <taxon>Poales</taxon>
        <taxon>Poaceae</taxon>
        <taxon>PACMAD clade</taxon>
        <taxon>Panicoideae</taxon>
        <taxon>Andropogonodae</taxon>
        <taxon>Paspaleae</taxon>
        <taxon>Paspalinae</taxon>
        <taxon>Paspalum</taxon>
    </lineage>
</organism>
<protein>
    <submittedName>
        <fullName evidence="2">Uncharacterized protein</fullName>
    </submittedName>
</protein>
<dbReference type="AlphaFoldDB" id="A0AAQ3WZR1"/>
<dbReference type="EMBL" id="CP144750">
    <property type="protein sequence ID" value="WVZ80067.1"/>
    <property type="molecule type" value="Genomic_DNA"/>
</dbReference>
<sequence>GGWDRWVGRSGKSGDFISPVRHHRCRCRPCFPPCFPVLCLPLLHTQNASLPAWKLRGRGDGGGGGGGGGKQGGSLPRASLPHPDRSGTASLPPPLRLLVVSVPPALRLPKPPLSWCRRRSSSPSSRRRRSLPCRVATGPPRTVSPASAFTQSSSPTSINVARIAEITKK</sequence>
<evidence type="ECO:0000313" key="2">
    <source>
        <dbReference type="EMBL" id="WVZ80067.1"/>
    </source>
</evidence>
<evidence type="ECO:0000256" key="1">
    <source>
        <dbReference type="SAM" id="MobiDB-lite"/>
    </source>
</evidence>
<keyword evidence="3" id="KW-1185">Reference proteome</keyword>
<feature type="compositionally biased region" description="Polar residues" evidence="1">
    <location>
        <begin position="144"/>
        <end position="156"/>
    </location>
</feature>
<feature type="region of interest" description="Disordered" evidence="1">
    <location>
        <begin position="112"/>
        <end position="156"/>
    </location>
</feature>
<feature type="region of interest" description="Disordered" evidence="1">
    <location>
        <begin position="54"/>
        <end position="94"/>
    </location>
</feature>
<name>A0AAQ3WZR1_PASNO</name>
<reference evidence="2 3" key="1">
    <citation type="submission" date="2024-02" db="EMBL/GenBank/DDBJ databases">
        <title>High-quality chromosome-scale genome assembly of Pensacola bahiagrass (Paspalum notatum Flugge var. saurae).</title>
        <authorList>
            <person name="Vega J.M."/>
            <person name="Podio M."/>
            <person name="Orjuela J."/>
            <person name="Siena L.A."/>
            <person name="Pessino S.C."/>
            <person name="Combes M.C."/>
            <person name="Mariac C."/>
            <person name="Albertini E."/>
            <person name="Pupilli F."/>
            <person name="Ortiz J.P.A."/>
            <person name="Leblanc O."/>
        </authorList>
    </citation>
    <scope>NUCLEOTIDE SEQUENCE [LARGE SCALE GENOMIC DNA]</scope>
    <source>
        <strain evidence="2">R1</strain>
        <tissue evidence="2">Leaf</tissue>
    </source>
</reference>
<accession>A0AAQ3WZR1</accession>
<dbReference type="Proteomes" id="UP001341281">
    <property type="component" value="Chromosome 06"/>
</dbReference>
<gene>
    <name evidence="2" type="ORF">U9M48_027577</name>
</gene>
<feature type="compositionally biased region" description="Basic residues" evidence="1">
    <location>
        <begin position="116"/>
        <end position="131"/>
    </location>
</feature>
<feature type="compositionally biased region" description="Gly residues" evidence="1">
    <location>
        <begin position="60"/>
        <end position="72"/>
    </location>
</feature>
<feature type="non-terminal residue" evidence="2">
    <location>
        <position position="169"/>
    </location>
</feature>
<proteinExistence type="predicted"/>